<name>A0A0F9TET8_9ZZZZ</name>
<sequence>MKKIEDDLRDLLMDIHGAKNLVDDGKEVKCSYKLQGILTKCRNIYLNVVQQNRIMAEQTSKEQTGA</sequence>
<proteinExistence type="predicted"/>
<organism evidence="1">
    <name type="scientific">marine sediment metagenome</name>
    <dbReference type="NCBI Taxonomy" id="412755"/>
    <lineage>
        <taxon>unclassified sequences</taxon>
        <taxon>metagenomes</taxon>
        <taxon>ecological metagenomes</taxon>
    </lineage>
</organism>
<reference evidence="1" key="1">
    <citation type="journal article" date="2015" name="Nature">
        <title>Complex archaea that bridge the gap between prokaryotes and eukaryotes.</title>
        <authorList>
            <person name="Spang A."/>
            <person name="Saw J.H."/>
            <person name="Jorgensen S.L."/>
            <person name="Zaremba-Niedzwiedzka K."/>
            <person name="Martijn J."/>
            <person name="Lind A.E."/>
            <person name="van Eijk R."/>
            <person name="Schleper C."/>
            <person name="Guy L."/>
            <person name="Ettema T.J."/>
        </authorList>
    </citation>
    <scope>NUCLEOTIDE SEQUENCE</scope>
</reference>
<gene>
    <name evidence="1" type="ORF">LCGC14_0661710</name>
</gene>
<protein>
    <submittedName>
        <fullName evidence="1">Uncharacterized protein</fullName>
    </submittedName>
</protein>
<evidence type="ECO:0000313" key="1">
    <source>
        <dbReference type="EMBL" id="KKN47566.1"/>
    </source>
</evidence>
<comment type="caution">
    <text evidence="1">The sequence shown here is derived from an EMBL/GenBank/DDBJ whole genome shotgun (WGS) entry which is preliminary data.</text>
</comment>
<dbReference type="AlphaFoldDB" id="A0A0F9TET8"/>
<dbReference type="EMBL" id="LAZR01001269">
    <property type="protein sequence ID" value="KKN47566.1"/>
    <property type="molecule type" value="Genomic_DNA"/>
</dbReference>
<accession>A0A0F9TET8</accession>